<dbReference type="Pfam" id="PF00486">
    <property type="entry name" value="Trans_reg_C"/>
    <property type="match status" value="1"/>
</dbReference>
<dbReference type="AlphaFoldDB" id="A0A3L7K1J7"/>
<proteinExistence type="predicted"/>
<evidence type="ECO:0000256" key="4">
    <source>
        <dbReference type="PROSITE-ProRule" id="PRU01091"/>
    </source>
</evidence>
<dbReference type="SUPFAM" id="SSF46894">
    <property type="entry name" value="C-terminal effector domain of the bipartite response regulators"/>
    <property type="match status" value="1"/>
</dbReference>
<evidence type="ECO:0000259" key="5">
    <source>
        <dbReference type="PROSITE" id="PS51755"/>
    </source>
</evidence>
<dbReference type="PROSITE" id="PS51755">
    <property type="entry name" value="OMPR_PHOB"/>
    <property type="match status" value="1"/>
</dbReference>
<gene>
    <name evidence="6" type="ORF">D9X91_13445</name>
</gene>
<evidence type="ECO:0000256" key="3">
    <source>
        <dbReference type="ARBA" id="ARBA00023163"/>
    </source>
</evidence>
<evidence type="ECO:0000313" key="6">
    <source>
        <dbReference type="EMBL" id="RLQ94542.1"/>
    </source>
</evidence>
<keyword evidence="3" id="KW-0804">Transcription</keyword>
<dbReference type="EMBL" id="RCVZ01000009">
    <property type="protein sequence ID" value="RLQ94542.1"/>
    <property type="molecule type" value="Genomic_DNA"/>
</dbReference>
<dbReference type="RefSeq" id="WP_121681155.1">
    <property type="nucleotide sequence ID" value="NZ_RCVZ01000009.1"/>
</dbReference>
<organism evidence="6 7">
    <name type="scientific">Falsibacillus albus</name>
    <dbReference type="NCBI Taxonomy" id="2478915"/>
    <lineage>
        <taxon>Bacteria</taxon>
        <taxon>Bacillati</taxon>
        <taxon>Bacillota</taxon>
        <taxon>Bacilli</taxon>
        <taxon>Bacillales</taxon>
        <taxon>Bacillaceae</taxon>
        <taxon>Falsibacillus</taxon>
    </lineage>
</organism>
<keyword evidence="2 4" id="KW-0238">DNA-binding</keyword>
<dbReference type="GO" id="GO:0006355">
    <property type="term" value="P:regulation of DNA-templated transcription"/>
    <property type="evidence" value="ECO:0007669"/>
    <property type="project" value="InterPro"/>
</dbReference>
<dbReference type="SMART" id="SM00862">
    <property type="entry name" value="Trans_reg_C"/>
    <property type="match status" value="1"/>
</dbReference>
<dbReference type="InterPro" id="IPR036388">
    <property type="entry name" value="WH-like_DNA-bd_sf"/>
</dbReference>
<reference evidence="6 7" key="1">
    <citation type="submission" date="2018-10" db="EMBL/GenBank/DDBJ databases">
        <title>Falsibacillus sp. genome draft.</title>
        <authorList>
            <person name="Shi S."/>
        </authorList>
    </citation>
    <scope>NUCLEOTIDE SEQUENCE [LARGE SCALE GENOMIC DNA]</scope>
    <source>
        <strain evidence="6 7">GY 10110</strain>
    </source>
</reference>
<protein>
    <submittedName>
        <fullName evidence="6">Winged helix family transcriptional regulator</fullName>
    </submittedName>
</protein>
<evidence type="ECO:0000256" key="2">
    <source>
        <dbReference type="ARBA" id="ARBA00023125"/>
    </source>
</evidence>
<dbReference type="Proteomes" id="UP000276770">
    <property type="component" value="Unassembled WGS sequence"/>
</dbReference>
<evidence type="ECO:0000256" key="1">
    <source>
        <dbReference type="ARBA" id="ARBA00023015"/>
    </source>
</evidence>
<dbReference type="InterPro" id="IPR016032">
    <property type="entry name" value="Sig_transdc_resp-reg_C-effctor"/>
</dbReference>
<keyword evidence="7" id="KW-1185">Reference proteome</keyword>
<dbReference type="Gene3D" id="1.10.10.10">
    <property type="entry name" value="Winged helix-like DNA-binding domain superfamily/Winged helix DNA-binding domain"/>
    <property type="match status" value="1"/>
</dbReference>
<dbReference type="GO" id="GO:0000160">
    <property type="term" value="P:phosphorelay signal transduction system"/>
    <property type="evidence" value="ECO:0007669"/>
    <property type="project" value="InterPro"/>
</dbReference>
<dbReference type="InterPro" id="IPR001867">
    <property type="entry name" value="OmpR/PhoB-type_DNA-bd"/>
</dbReference>
<keyword evidence="1" id="KW-0805">Transcription regulation</keyword>
<dbReference type="GO" id="GO:0003677">
    <property type="term" value="F:DNA binding"/>
    <property type="evidence" value="ECO:0007669"/>
    <property type="project" value="UniProtKB-UniRule"/>
</dbReference>
<sequence length="381" mass="45301">METIKFFNDGCKVKYRSEEVVLLPKEFHLFQFLYEHPSRIFTRDELLDAVWPMEAPTDRTVDDHIYRVRKKLATLSSVVSIDTIRGKGYVLRLKTEHDDSPLLSDLEVSSNMKMLFHKYHLYGQGDALKLLEENQAVFGFKLDLQSQLYLNFMKGNFWWFVNSLDIPFWEKCYYFLHIYSYIETDKKKCLDYFTKALASKEMPEFHRLELRLLNRVSLMLYTNQLDEAAKLLCQSKKEIQENQLEGFLPLILLTELYLALLQNDSVIITEKMRDMEITLEKYPYSRETASFYVVKGIQALSQGKQDEAKRYFDQGFKLFREAKYIPGLLISLNTILFFLKEFQINSSLYPEYQKQLKTYDEKYRFADLKPKIGSQLDYYLK</sequence>
<comment type="caution">
    <text evidence="6">The sequence shown here is derived from an EMBL/GenBank/DDBJ whole genome shotgun (WGS) entry which is preliminary data.</text>
</comment>
<feature type="DNA-binding region" description="OmpR/PhoB-type" evidence="4">
    <location>
        <begin position="1"/>
        <end position="93"/>
    </location>
</feature>
<dbReference type="OrthoDB" id="54343at2"/>
<evidence type="ECO:0000313" key="7">
    <source>
        <dbReference type="Proteomes" id="UP000276770"/>
    </source>
</evidence>
<dbReference type="CDD" id="cd00383">
    <property type="entry name" value="trans_reg_C"/>
    <property type="match status" value="1"/>
</dbReference>
<accession>A0A3L7K1J7</accession>
<feature type="domain" description="OmpR/PhoB-type" evidence="5">
    <location>
        <begin position="1"/>
        <end position="93"/>
    </location>
</feature>
<name>A0A3L7K1J7_9BACI</name>